<proteinExistence type="predicted"/>
<comment type="caution">
    <text evidence="2">The sequence shown here is derived from an EMBL/GenBank/DDBJ whole genome shotgun (WGS) entry which is preliminary data.</text>
</comment>
<dbReference type="Proteomes" id="UP000777482">
    <property type="component" value="Unassembled WGS sequence"/>
</dbReference>
<dbReference type="OrthoDB" id="2533458at2759"/>
<gene>
    <name evidence="2" type="ORF">C6P46_005397</name>
</gene>
<feature type="region of interest" description="Disordered" evidence="1">
    <location>
        <begin position="1"/>
        <end position="75"/>
    </location>
</feature>
<evidence type="ECO:0000256" key="1">
    <source>
        <dbReference type="SAM" id="MobiDB-lite"/>
    </source>
</evidence>
<reference evidence="2 3" key="1">
    <citation type="submission" date="2020-11" db="EMBL/GenBank/DDBJ databases">
        <title>Kefir isolates.</title>
        <authorList>
            <person name="Marcisauskas S."/>
            <person name="Kim Y."/>
            <person name="Blasche S."/>
        </authorList>
    </citation>
    <scope>NUCLEOTIDE SEQUENCE [LARGE SCALE GENOMIC DNA]</scope>
    <source>
        <strain evidence="2 3">KR</strain>
    </source>
</reference>
<evidence type="ECO:0000313" key="2">
    <source>
        <dbReference type="EMBL" id="KAG0659012.1"/>
    </source>
</evidence>
<name>A0A9P6VZ02_RHOMI</name>
<feature type="region of interest" description="Disordered" evidence="1">
    <location>
        <begin position="113"/>
        <end position="133"/>
    </location>
</feature>
<organism evidence="2 3">
    <name type="scientific">Rhodotorula mucilaginosa</name>
    <name type="common">Yeast</name>
    <name type="synonym">Rhodotorula rubra</name>
    <dbReference type="NCBI Taxonomy" id="5537"/>
    <lineage>
        <taxon>Eukaryota</taxon>
        <taxon>Fungi</taxon>
        <taxon>Dikarya</taxon>
        <taxon>Basidiomycota</taxon>
        <taxon>Pucciniomycotina</taxon>
        <taxon>Microbotryomycetes</taxon>
        <taxon>Sporidiobolales</taxon>
        <taxon>Sporidiobolaceae</taxon>
        <taxon>Rhodotorula</taxon>
    </lineage>
</organism>
<dbReference type="EMBL" id="PUHQ01000059">
    <property type="protein sequence ID" value="KAG0659012.1"/>
    <property type="molecule type" value="Genomic_DNA"/>
</dbReference>
<accession>A0A9P6VZ02</accession>
<evidence type="ECO:0000313" key="3">
    <source>
        <dbReference type="Proteomes" id="UP000777482"/>
    </source>
</evidence>
<feature type="compositionally biased region" description="Basic and acidic residues" evidence="1">
    <location>
        <begin position="18"/>
        <end position="33"/>
    </location>
</feature>
<sequence>MGITDTLKSVVDSVGNPNREEEAQNSKVAHEHVAMGGAGMSDHEQPQSLYDALHGDSGLRNMKAHGNIASGHDAGLGEEMAERSRLRNEGLFEPHKKHDELLNLSDEHRDVAGGSRLVDHTGVGASDEDERLV</sequence>
<keyword evidence="3" id="KW-1185">Reference proteome</keyword>
<protein>
    <submittedName>
        <fullName evidence="2">Uncharacterized protein</fullName>
    </submittedName>
</protein>
<dbReference type="AlphaFoldDB" id="A0A9P6VZ02"/>